<keyword evidence="3 8" id="KW-1134">Transmembrane beta strand</keyword>
<keyword evidence="10" id="KW-0732">Signal</keyword>
<feature type="domain" description="TonB-dependent transporter Oar-like beta-barrel" evidence="12">
    <location>
        <begin position="240"/>
        <end position="360"/>
    </location>
</feature>
<evidence type="ECO:0000259" key="12">
    <source>
        <dbReference type="Pfam" id="PF25183"/>
    </source>
</evidence>
<proteinExistence type="inferred from homology"/>
<dbReference type="RefSeq" id="WP_321550279.1">
    <property type="nucleotide sequence ID" value="NZ_JAXIVS010000015.1"/>
</dbReference>
<dbReference type="PANTHER" id="PTHR30069:SF46">
    <property type="entry name" value="OAR PROTEIN"/>
    <property type="match status" value="1"/>
</dbReference>
<organism evidence="13 14">
    <name type="scientific">Hyalangium rubrum</name>
    <dbReference type="NCBI Taxonomy" id="3103134"/>
    <lineage>
        <taxon>Bacteria</taxon>
        <taxon>Pseudomonadati</taxon>
        <taxon>Myxococcota</taxon>
        <taxon>Myxococcia</taxon>
        <taxon>Myxococcales</taxon>
        <taxon>Cystobacterineae</taxon>
        <taxon>Archangiaceae</taxon>
        <taxon>Hyalangium</taxon>
    </lineage>
</organism>
<evidence type="ECO:0000259" key="11">
    <source>
        <dbReference type="Pfam" id="PF00593"/>
    </source>
</evidence>
<evidence type="ECO:0000313" key="13">
    <source>
        <dbReference type="EMBL" id="MDY7231568.1"/>
    </source>
</evidence>
<evidence type="ECO:0000256" key="2">
    <source>
        <dbReference type="ARBA" id="ARBA00022448"/>
    </source>
</evidence>
<evidence type="ECO:0000256" key="4">
    <source>
        <dbReference type="ARBA" id="ARBA00022692"/>
    </source>
</evidence>
<evidence type="ECO:0000313" key="14">
    <source>
        <dbReference type="Proteomes" id="UP001291309"/>
    </source>
</evidence>
<feature type="domain" description="TonB-dependent receptor-like beta-barrel" evidence="11">
    <location>
        <begin position="595"/>
        <end position="998"/>
    </location>
</feature>
<evidence type="ECO:0000256" key="9">
    <source>
        <dbReference type="SAM" id="MobiDB-lite"/>
    </source>
</evidence>
<comment type="subcellular location">
    <subcellularLocation>
        <location evidence="1 8">Cell outer membrane</location>
        <topology evidence="1 8">Multi-pass membrane protein</topology>
    </subcellularLocation>
</comment>
<keyword evidence="4 8" id="KW-0812">Transmembrane</keyword>
<keyword evidence="13" id="KW-0675">Receptor</keyword>
<sequence>MSRRVHLARGLCLVAVLLGSGALAQGNSVITGTIFNTENKQPLVDAVVTATSPSLQGERTVLTDKTGLYRLPQLPPGDYTLRVVADGFRPYERGAIALRIDRTIRVNVELLPESMSEELIVTAAPPTVDLGSSSMGVSIDADFLKNVPVIRPGSKGSASRSFESLAELAPGAVDDRYGVSVSGSSSPESQFVVDGLSVNDPSVGTLGTPLSVEFVKEVNVITSGYMPEFGRSTGGVLNVVTKSGSNEFHGSVFANVAPGFLQTTQTAVQSSGTVITAQGRPWNLGDFGFDLGGPIVKDKLWFYAGVAPSFNRIRVERQLNTLDICTARDVENGCSGPGVARIDPVTRYQISTPIEGTRVDRFADERSLQYTAKLTYLFSPDHNLSLSVFGVPRSSGGQGKYSFSDDGDPEVCSGLSCTAFVQGAYNSIATQRENNALDLVAKQSSSFFNKKLLIDATVGWHHQEDSILPSDDSGLNTGEGLSSQSRINWRRTRREGVAGGRAVRDYHSITEFESLLDPSICDSPMELPEHQRATRCPVTSYATGGPNTISIQELDRIQGKVLGTYLFEAAGHHIIKAGFDLERTSFYNNRARTGGTPWTECTDGTCFFTSTQYGFLEAPDQPVFLPNKEGTSRSMTMGGFIQDSWAVADKVTLNVGVRYDVQTIWGLDDKVGLYLPNQWSPRLGLIYDPTQQGRSKLFVNFARFFENVPLDMADLSFPQQQLLTSTYDTPPCKPSELDSLESDCTLDENRQVIGNPENPNQVWGDEGGDRVPVDPQIKPQSVDEFVVGAEYEVLLGRFGLAYTRRELNDVIEDMSRDDGSTFFIGNPGKGYSTDFPEAVRKYDGVSLYYQKNFSNKWLAQASYTWSRLVGNYSGLFRADTGQLSPNLTRDFDLLSLTFNRYGLLPGDRTHSLKAFGAREIDITRGISLNLGGGYRGRSGTPLNYLGAHPRRSGSETFILPRGAAGRTPWVHNFDGHLAYNQKLAGNYTLSLSLDVFNIFNFQQYTAVDQTFTFTRVMALENGQATAADLEACRSQPASQPCTKVVTATATPTPITSGEINPNFKRPIAYQSPRSVRLGAKISF</sequence>
<dbReference type="Pfam" id="PF25183">
    <property type="entry name" value="OMP_b-brl_4"/>
    <property type="match status" value="1"/>
</dbReference>
<keyword evidence="2 8" id="KW-0813">Transport</keyword>
<gene>
    <name evidence="13" type="ORF">SYV04_34580</name>
</gene>
<dbReference type="InterPro" id="IPR039426">
    <property type="entry name" value="TonB-dep_rcpt-like"/>
</dbReference>
<dbReference type="InterPro" id="IPR000531">
    <property type="entry name" value="Beta-barrel_TonB"/>
</dbReference>
<protein>
    <submittedName>
        <fullName evidence="13">TonB-dependent receptor</fullName>
    </submittedName>
</protein>
<dbReference type="Pfam" id="PF13620">
    <property type="entry name" value="CarboxypepD_reg"/>
    <property type="match status" value="1"/>
</dbReference>
<evidence type="ECO:0000256" key="5">
    <source>
        <dbReference type="ARBA" id="ARBA00023077"/>
    </source>
</evidence>
<evidence type="ECO:0000256" key="7">
    <source>
        <dbReference type="ARBA" id="ARBA00023237"/>
    </source>
</evidence>
<evidence type="ECO:0000256" key="10">
    <source>
        <dbReference type="SAM" id="SignalP"/>
    </source>
</evidence>
<dbReference type="PROSITE" id="PS52016">
    <property type="entry name" value="TONB_DEPENDENT_REC_3"/>
    <property type="match status" value="1"/>
</dbReference>
<dbReference type="Proteomes" id="UP001291309">
    <property type="component" value="Unassembled WGS sequence"/>
</dbReference>
<evidence type="ECO:0000256" key="6">
    <source>
        <dbReference type="ARBA" id="ARBA00023136"/>
    </source>
</evidence>
<comment type="caution">
    <text evidence="13">The sequence shown here is derived from an EMBL/GenBank/DDBJ whole genome shotgun (WGS) entry which is preliminary data.</text>
</comment>
<feature type="region of interest" description="Disordered" evidence="9">
    <location>
        <begin position="750"/>
        <end position="770"/>
    </location>
</feature>
<dbReference type="InterPro" id="IPR008969">
    <property type="entry name" value="CarboxyPept-like_regulatory"/>
</dbReference>
<reference evidence="13 14" key="1">
    <citation type="submission" date="2023-12" db="EMBL/GenBank/DDBJ databases">
        <title>the genome sequence of Hyalangium sp. s54d21.</title>
        <authorList>
            <person name="Zhang X."/>
        </authorList>
    </citation>
    <scope>NUCLEOTIDE SEQUENCE [LARGE SCALE GENOMIC DNA]</scope>
    <source>
        <strain evidence="14">s54d21</strain>
    </source>
</reference>
<dbReference type="PANTHER" id="PTHR30069">
    <property type="entry name" value="TONB-DEPENDENT OUTER MEMBRANE RECEPTOR"/>
    <property type="match status" value="1"/>
</dbReference>
<evidence type="ECO:0000256" key="1">
    <source>
        <dbReference type="ARBA" id="ARBA00004571"/>
    </source>
</evidence>
<dbReference type="EMBL" id="JAXIVS010000015">
    <property type="protein sequence ID" value="MDY7231568.1"/>
    <property type="molecule type" value="Genomic_DNA"/>
</dbReference>
<keyword evidence="7 8" id="KW-0998">Cell outer membrane</keyword>
<dbReference type="InterPro" id="IPR057601">
    <property type="entry name" value="Oar-like_b-barrel"/>
</dbReference>
<dbReference type="Gene3D" id="2.60.40.1120">
    <property type="entry name" value="Carboxypeptidase-like, regulatory domain"/>
    <property type="match status" value="1"/>
</dbReference>
<dbReference type="Gene3D" id="2.40.170.20">
    <property type="entry name" value="TonB-dependent receptor, beta-barrel domain"/>
    <property type="match status" value="1"/>
</dbReference>
<comment type="similarity">
    <text evidence="8">Belongs to the TonB-dependent receptor family.</text>
</comment>
<keyword evidence="6 8" id="KW-0472">Membrane</keyword>
<dbReference type="SUPFAM" id="SSF49464">
    <property type="entry name" value="Carboxypeptidase regulatory domain-like"/>
    <property type="match status" value="1"/>
</dbReference>
<evidence type="ECO:0000256" key="8">
    <source>
        <dbReference type="PROSITE-ProRule" id="PRU01360"/>
    </source>
</evidence>
<keyword evidence="14" id="KW-1185">Reference proteome</keyword>
<accession>A0ABU5HFH5</accession>
<dbReference type="Pfam" id="PF00593">
    <property type="entry name" value="TonB_dep_Rec_b-barrel"/>
    <property type="match status" value="1"/>
</dbReference>
<feature type="signal peptide" evidence="10">
    <location>
        <begin position="1"/>
        <end position="24"/>
    </location>
</feature>
<keyword evidence="5" id="KW-0798">TonB box</keyword>
<feature type="chain" id="PRO_5045136417" evidence="10">
    <location>
        <begin position="25"/>
        <end position="1083"/>
    </location>
</feature>
<dbReference type="SUPFAM" id="SSF56935">
    <property type="entry name" value="Porins"/>
    <property type="match status" value="1"/>
</dbReference>
<dbReference type="InterPro" id="IPR036942">
    <property type="entry name" value="Beta-barrel_TonB_sf"/>
</dbReference>
<name>A0ABU5HFH5_9BACT</name>
<evidence type="ECO:0000256" key="3">
    <source>
        <dbReference type="ARBA" id="ARBA00022452"/>
    </source>
</evidence>